<evidence type="ECO:0000313" key="5">
    <source>
        <dbReference type="EMBL" id="MBB5850199.1"/>
    </source>
</evidence>
<dbReference type="EMBL" id="JACHMX010000001">
    <property type="protein sequence ID" value="MBB5850199.1"/>
    <property type="molecule type" value="Genomic_DNA"/>
</dbReference>
<keyword evidence="2" id="KW-0804">Transcription</keyword>
<dbReference type="PANTHER" id="PTHR35807:SF1">
    <property type="entry name" value="TRANSCRIPTIONAL REGULATOR REDD"/>
    <property type="match status" value="1"/>
</dbReference>
<feature type="region of interest" description="Disordered" evidence="3">
    <location>
        <begin position="420"/>
        <end position="442"/>
    </location>
</feature>
<dbReference type="InterPro" id="IPR016032">
    <property type="entry name" value="Sig_transdc_resp-reg_C-effctor"/>
</dbReference>
<dbReference type="Gene3D" id="1.25.40.10">
    <property type="entry name" value="Tetratricopeptide repeat domain"/>
    <property type="match status" value="1"/>
</dbReference>
<dbReference type="PANTHER" id="PTHR35807">
    <property type="entry name" value="TRANSCRIPTIONAL REGULATOR REDD-RELATED"/>
    <property type="match status" value="1"/>
</dbReference>
<dbReference type="SUPFAM" id="SSF46894">
    <property type="entry name" value="C-terminal effector domain of the bipartite response regulators"/>
    <property type="match status" value="1"/>
</dbReference>
<feature type="domain" description="Bacterial transcriptional activator" evidence="4">
    <location>
        <begin position="109"/>
        <end position="248"/>
    </location>
</feature>
<evidence type="ECO:0000256" key="2">
    <source>
        <dbReference type="ARBA" id="ARBA00023163"/>
    </source>
</evidence>
<dbReference type="SMART" id="SM01043">
    <property type="entry name" value="BTAD"/>
    <property type="match status" value="1"/>
</dbReference>
<proteinExistence type="predicted"/>
<dbReference type="InterPro" id="IPR005158">
    <property type="entry name" value="BTAD"/>
</dbReference>
<dbReference type="SUPFAM" id="SSF48452">
    <property type="entry name" value="TPR-like"/>
    <property type="match status" value="1"/>
</dbReference>
<protein>
    <submittedName>
        <fullName evidence="5">DNA-binding SARP family transcriptional activator</fullName>
    </submittedName>
</protein>
<feature type="compositionally biased region" description="Basic and acidic residues" evidence="3">
    <location>
        <begin position="424"/>
        <end position="434"/>
    </location>
</feature>
<dbReference type="Proteomes" id="UP000580861">
    <property type="component" value="Unassembled WGS sequence"/>
</dbReference>
<dbReference type="AlphaFoldDB" id="A0A841AN99"/>
<dbReference type="CDD" id="cd15831">
    <property type="entry name" value="BTAD"/>
    <property type="match status" value="1"/>
</dbReference>
<keyword evidence="6" id="KW-1185">Reference proteome</keyword>
<dbReference type="Pfam" id="PF03704">
    <property type="entry name" value="BTAD"/>
    <property type="match status" value="1"/>
</dbReference>
<dbReference type="InterPro" id="IPR051677">
    <property type="entry name" value="AfsR-DnrI-RedD_regulator"/>
</dbReference>
<gene>
    <name evidence="5" type="ORF">HDA45_000286</name>
</gene>
<reference evidence="5 6" key="1">
    <citation type="submission" date="2020-08" db="EMBL/GenBank/DDBJ databases">
        <title>Sequencing the genomes of 1000 actinobacteria strains.</title>
        <authorList>
            <person name="Klenk H.-P."/>
        </authorList>
    </citation>
    <scope>NUCLEOTIDE SEQUENCE [LARGE SCALE GENOMIC DNA]</scope>
    <source>
        <strain evidence="5 6">DSM 45272</strain>
    </source>
</reference>
<evidence type="ECO:0000259" key="4">
    <source>
        <dbReference type="SMART" id="SM01043"/>
    </source>
</evidence>
<dbReference type="InterPro" id="IPR036388">
    <property type="entry name" value="WH-like_DNA-bd_sf"/>
</dbReference>
<dbReference type="RefSeq" id="WP_184891484.1">
    <property type="nucleotide sequence ID" value="NZ_JACHMX010000001.1"/>
</dbReference>
<dbReference type="InterPro" id="IPR011990">
    <property type="entry name" value="TPR-like_helical_dom_sf"/>
</dbReference>
<dbReference type="GO" id="GO:0003677">
    <property type="term" value="F:DNA binding"/>
    <property type="evidence" value="ECO:0007669"/>
    <property type="project" value="UniProtKB-KW"/>
</dbReference>
<keyword evidence="1" id="KW-0805">Transcription regulation</keyword>
<evidence type="ECO:0000256" key="1">
    <source>
        <dbReference type="ARBA" id="ARBA00023015"/>
    </source>
</evidence>
<dbReference type="Gene3D" id="1.10.10.10">
    <property type="entry name" value="Winged helix-like DNA-binding domain superfamily/Winged helix DNA-binding domain"/>
    <property type="match status" value="1"/>
</dbReference>
<name>A0A841AN99_9PSEU</name>
<dbReference type="GO" id="GO:0006355">
    <property type="term" value="P:regulation of DNA-templated transcription"/>
    <property type="evidence" value="ECO:0007669"/>
    <property type="project" value="InterPro"/>
</dbReference>
<organism evidence="5 6">
    <name type="scientific">Amycolatopsis umgeniensis</name>
    <dbReference type="NCBI Taxonomy" id="336628"/>
    <lineage>
        <taxon>Bacteria</taxon>
        <taxon>Bacillati</taxon>
        <taxon>Actinomycetota</taxon>
        <taxon>Actinomycetes</taxon>
        <taxon>Pseudonocardiales</taxon>
        <taxon>Pseudonocardiaceae</taxon>
        <taxon>Amycolatopsis</taxon>
    </lineage>
</organism>
<sequence length="466" mass="51074">MQESTVASADQPVIFRLWGKVEAVHDGELVPMGSRREQGMLAGLLAAKGLEIQRETLKAWAWDDEPESASDDLSRFMSELRKRLRKLGFADSLVNRNGLCRLGVPADSVDVNRVKALTNVEKRDDRHAAVLLAQALRLSEGKPLAGLDTRRVNSYRKELERERHALKIAYLRVELRLGRYQDHIGELSGLLDEHPDDAAVTALMMCALHFAGRDTEALEVFRRHRGYLNDELGMGASPELEGLEKCLLNNDLTADGRAYALGRPYLANGDSPMSPTEPLLVAIRPDAGSPEEVRRVAFESFGAGSFQARQAEDCLLCVVSPDVAPVEVMGVWMDRLVLGMPHRAQVGIGMGNEVEVCDLARSAYARSVLNCAPDSNLVVAVSNELYELTSSLPELQIDSSSYRKDDRGVAGWVRVPGLSVPPRPRPDGPTEDVRMVSSASSGPNVAFNGKTKIRTQVVASTVENIK</sequence>
<keyword evidence="5" id="KW-0238">DNA-binding</keyword>
<accession>A0A841AN99</accession>
<evidence type="ECO:0000313" key="6">
    <source>
        <dbReference type="Proteomes" id="UP000580861"/>
    </source>
</evidence>
<evidence type="ECO:0000256" key="3">
    <source>
        <dbReference type="SAM" id="MobiDB-lite"/>
    </source>
</evidence>
<comment type="caution">
    <text evidence="5">The sequence shown here is derived from an EMBL/GenBank/DDBJ whole genome shotgun (WGS) entry which is preliminary data.</text>
</comment>